<feature type="compositionally biased region" description="Polar residues" evidence="5">
    <location>
        <begin position="71"/>
        <end position="82"/>
    </location>
</feature>
<feature type="compositionally biased region" description="Polar residues" evidence="5">
    <location>
        <begin position="112"/>
        <end position="126"/>
    </location>
</feature>
<gene>
    <name evidence="7" type="ORF">J8A68_000030</name>
</gene>
<feature type="transmembrane region" description="Helical" evidence="6">
    <location>
        <begin position="269"/>
        <end position="287"/>
    </location>
</feature>
<dbReference type="Proteomes" id="UP000694255">
    <property type="component" value="Unassembled WGS sequence"/>
</dbReference>
<feature type="transmembrane region" description="Helical" evidence="6">
    <location>
        <begin position="236"/>
        <end position="257"/>
    </location>
</feature>
<evidence type="ECO:0000256" key="4">
    <source>
        <dbReference type="ARBA" id="ARBA00023136"/>
    </source>
</evidence>
<evidence type="ECO:0008006" key="9">
    <source>
        <dbReference type="Google" id="ProtNLM"/>
    </source>
</evidence>
<evidence type="ECO:0000256" key="1">
    <source>
        <dbReference type="ARBA" id="ARBA00004141"/>
    </source>
</evidence>
<proteinExistence type="predicted"/>
<name>A0A8J5V623_9ASCO</name>
<dbReference type="AlphaFoldDB" id="A0A8J5V623"/>
<keyword evidence="8" id="KW-1185">Reference proteome</keyword>
<keyword evidence="4 6" id="KW-0472">Membrane</keyword>
<sequence>MPTSHTYERLSTNQMIPNAQQQSQQSQPSPSTHQSTNLLQTEQAEEQQGLLTSFTSTLSSSSTTPIIPSSQTNPQSNTDNRLSFTIPSSPPIASSSTSLPSPHANDVDDLEQQPSSSSNPTANPRQSTRIKIINIFHKYIPIKQTYERINNGLTTGRMQSNAPGRFIGQGTDGVFRNLMAKPDLESTLQQQELNPPSYEEAAADAAPEYWDSNVISPMYEDEVFVEGLPVGNVANFVWNGLVSVAFQFVGFILCYLLHTSHAAKEGSKVGLGITLVMYGWDIVPANFGHSDKIPKMYLPTDPNVFDGIDKLTRIGGKHVPTFKTESGGVYRHNRPGHGGGSNRSAPYVAYGLIAFGLFIIIKGFVDFYRVKVTEKKILAPSQGGRSNNNGEDNTTSVTEQVENATDER</sequence>
<evidence type="ECO:0000256" key="6">
    <source>
        <dbReference type="SAM" id="Phobius"/>
    </source>
</evidence>
<accession>A0A8J5V623</accession>
<comment type="subcellular location">
    <subcellularLocation>
        <location evidence="1">Membrane</location>
        <topology evidence="1">Multi-pass membrane protein</topology>
    </subcellularLocation>
</comment>
<dbReference type="GO" id="GO:0005783">
    <property type="term" value="C:endoplasmic reticulum"/>
    <property type="evidence" value="ECO:0007669"/>
    <property type="project" value="TreeGrafter"/>
</dbReference>
<keyword evidence="3 6" id="KW-1133">Transmembrane helix</keyword>
<feature type="compositionally biased region" description="Low complexity" evidence="5">
    <location>
        <begin position="83"/>
        <end position="102"/>
    </location>
</feature>
<dbReference type="GO" id="GO:0048471">
    <property type="term" value="C:perinuclear region of cytoplasm"/>
    <property type="evidence" value="ECO:0007669"/>
    <property type="project" value="TreeGrafter"/>
</dbReference>
<feature type="region of interest" description="Disordered" evidence="5">
    <location>
        <begin position="1"/>
        <end position="126"/>
    </location>
</feature>
<feature type="compositionally biased region" description="Low complexity" evidence="5">
    <location>
        <begin position="51"/>
        <end position="70"/>
    </location>
</feature>
<dbReference type="PANTHER" id="PTHR13396:SF5">
    <property type="entry name" value="NEDD4 FAMILY INTERACTING PROTEIN"/>
    <property type="match status" value="1"/>
</dbReference>
<evidence type="ECO:0000256" key="5">
    <source>
        <dbReference type="SAM" id="MobiDB-lite"/>
    </source>
</evidence>
<protein>
    <recommendedName>
        <fullName evidence="9">Metal homeostatis protein BSD2</fullName>
    </recommendedName>
</protein>
<dbReference type="GO" id="GO:0030001">
    <property type="term" value="P:metal ion transport"/>
    <property type="evidence" value="ECO:0007669"/>
    <property type="project" value="InterPro"/>
</dbReference>
<feature type="compositionally biased region" description="Low complexity" evidence="5">
    <location>
        <begin position="20"/>
        <end position="36"/>
    </location>
</feature>
<organism evidence="7 8">
    <name type="scientific">[Candida] subhashii</name>
    <dbReference type="NCBI Taxonomy" id="561895"/>
    <lineage>
        <taxon>Eukaryota</taxon>
        <taxon>Fungi</taxon>
        <taxon>Dikarya</taxon>
        <taxon>Ascomycota</taxon>
        <taxon>Saccharomycotina</taxon>
        <taxon>Pichiomycetes</taxon>
        <taxon>Debaryomycetaceae</taxon>
        <taxon>Spathaspora</taxon>
    </lineage>
</organism>
<feature type="transmembrane region" description="Helical" evidence="6">
    <location>
        <begin position="347"/>
        <end position="368"/>
    </location>
</feature>
<dbReference type="RefSeq" id="XP_049266667.1">
    <property type="nucleotide sequence ID" value="XM_049406252.1"/>
</dbReference>
<dbReference type="GO" id="GO:0005794">
    <property type="term" value="C:Golgi apparatus"/>
    <property type="evidence" value="ECO:0007669"/>
    <property type="project" value="TreeGrafter"/>
</dbReference>
<dbReference type="GO" id="GO:0031398">
    <property type="term" value="P:positive regulation of protein ubiquitination"/>
    <property type="evidence" value="ECO:0007669"/>
    <property type="project" value="TreeGrafter"/>
</dbReference>
<dbReference type="OrthoDB" id="10003116at2759"/>
<evidence type="ECO:0000313" key="8">
    <source>
        <dbReference type="Proteomes" id="UP000694255"/>
    </source>
</evidence>
<feature type="region of interest" description="Disordered" evidence="5">
    <location>
        <begin position="380"/>
        <end position="408"/>
    </location>
</feature>
<dbReference type="GO" id="GO:0007034">
    <property type="term" value="P:vacuolar transport"/>
    <property type="evidence" value="ECO:0007669"/>
    <property type="project" value="InterPro"/>
</dbReference>
<keyword evidence="2 6" id="KW-0812">Transmembrane</keyword>
<dbReference type="Pfam" id="PF10176">
    <property type="entry name" value="NEDD4_Bsd2"/>
    <property type="match status" value="1"/>
</dbReference>
<dbReference type="GO" id="GO:0016020">
    <property type="term" value="C:membrane"/>
    <property type="evidence" value="ECO:0007669"/>
    <property type="project" value="UniProtKB-SubCell"/>
</dbReference>
<dbReference type="PANTHER" id="PTHR13396">
    <property type="entry name" value="NEDD4 FAMILY INTERACTING PROTEIN 1/2"/>
    <property type="match status" value="1"/>
</dbReference>
<dbReference type="InterPro" id="IPR019325">
    <property type="entry name" value="NEDD4/Bsd2"/>
</dbReference>
<evidence type="ECO:0000256" key="3">
    <source>
        <dbReference type="ARBA" id="ARBA00022989"/>
    </source>
</evidence>
<dbReference type="EMBL" id="JAGSYN010000002">
    <property type="protein sequence ID" value="KAG7666439.1"/>
    <property type="molecule type" value="Genomic_DNA"/>
</dbReference>
<evidence type="ECO:0000313" key="7">
    <source>
        <dbReference type="EMBL" id="KAG7666439.1"/>
    </source>
</evidence>
<feature type="compositionally biased region" description="Polar residues" evidence="5">
    <location>
        <begin position="383"/>
        <end position="408"/>
    </location>
</feature>
<evidence type="ECO:0000256" key="2">
    <source>
        <dbReference type="ARBA" id="ARBA00022692"/>
    </source>
</evidence>
<dbReference type="GeneID" id="73466831"/>
<reference evidence="7 8" key="1">
    <citation type="journal article" date="2021" name="DNA Res.">
        <title>Genome analysis of Candida subhashii reveals its hybrid nature and dual mitochondrial genome conformations.</title>
        <authorList>
            <person name="Mixao V."/>
            <person name="Hegedusova E."/>
            <person name="Saus E."/>
            <person name="Pryszcz L.P."/>
            <person name="Cillingova A."/>
            <person name="Nosek J."/>
            <person name="Gabaldon T."/>
        </authorList>
    </citation>
    <scope>NUCLEOTIDE SEQUENCE [LARGE SCALE GENOMIC DNA]</scope>
    <source>
        <strain evidence="7 8">CBS 10753</strain>
    </source>
</reference>
<dbReference type="GO" id="GO:0006511">
    <property type="term" value="P:ubiquitin-dependent protein catabolic process"/>
    <property type="evidence" value="ECO:0007669"/>
    <property type="project" value="TreeGrafter"/>
</dbReference>
<feature type="compositionally biased region" description="Polar residues" evidence="5">
    <location>
        <begin position="1"/>
        <end position="19"/>
    </location>
</feature>
<comment type="caution">
    <text evidence="7">The sequence shown here is derived from an EMBL/GenBank/DDBJ whole genome shotgun (WGS) entry which is preliminary data.</text>
</comment>